<feature type="coiled-coil region" evidence="15">
    <location>
        <begin position="454"/>
        <end position="488"/>
    </location>
</feature>
<dbReference type="GO" id="GO:0016567">
    <property type="term" value="P:protein ubiquitination"/>
    <property type="evidence" value="ECO:0007669"/>
    <property type="project" value="UniProtKB-UniRule"/>
</dbReference>
<evidence type="ECO:0000256" key="9">
    <source>
        <dbReference type="ARBA" id="ARBA00022833"/>
    </source>
</evidence>
<dbReference type="PROSITE" id="PS50089">
    <property type="entry name" value="ZF_RING_2"/>
    <property type="match status" value="1"/>
</dbReference>
<comment type="subcellular location">
    <subcellularLocation>
        <location evidence="2 14">Nucleus</location>
    </subcellularLocation>
</comment>
<dbReference type="PANTHER" id="PTHR23163:SF0">
    <property type="entry name" value="E3 UBIQUITIN-PROTEIN LIGASE BRE1"/>
    <property type="match status" value="1"/>
</dbReference>
<dbReference type="Pfam" id="PF13923">
    <property type="entry name" value="zf-C3HC4_2"/>
    <property type="match status" value="1"/>
</dbReference>
<comment type="catalytic activity">
    <reaction evidence="1 14">
        <text>S-ubiquitinyl-[E2 ubiquitin-conjugating enzyme]-L-cysteine + [acceptor protein]-L-lysine = [E2 ubiquitin-conjugating enzyme]-L-cysteine + N(6)-ubiquitinyl-[acceptor protein]-L-lysine.</text>
        <dbReference type="EC" id="2.3.2.27"/>
    </reaction>
</comment>
<comment type="similarity">
    <text evidence="4 14">Belongs to the BRE1 family.</text>
</comment>
<evidence type="ECO:0000256" key="2">
    <source>
        <dbReference type="ARBA" id="ARBA00004123"/>
    </source>
</evidence>
<dbReference type="Gene3D" id="3.30.40.10">
    <property type="entry name" value="Zinc/RING finger domain, C3HC4 (zinc finger)"/>
    <property type="match status" value="1"/>
</dbReference>
<feature type="domain" description="RING-type" evidence="17">
    <location>
        <begin position="836"/>
        <end position="875"/>
    </location>
</feature>
<keyword evidence="12 14" id="KW-0539">Nucleus</keyword>
<reference evidence="18" key="2">
    <citation type="submission" date="2015-03" db="UniProtKB">
        <authorList>
            <consortium name="EnsemblPlants"/>
        </authorList>
    </citation>
    <scope>IDENTIFICATION</scope>
</reference>
<evidence type="ECO:0000256" key="11">
    <source>
        <dbReference type="ARBA" id="ARBA00023054"/>
    </source>
</evidence>
<keyword evidence="5 14" id="KW-0808">Transferase</keyword>
<feature type="coiled-coil region" evidence="15">
    <location>
        <begin position="216"/>
        <end position="278"/>
    </location>
</feature>
<dbReference type="Gramene" id="OBART04G20830.1">
    <property type="protein sequence ID" value="OBART04G20830.1"/>
    <property type="gene ID" value="OBART04G20830"/>
</dbReference>
<organism evidence="18">
    <name type="scientific">Oryza barthii</name>
    <dbReference type="NCBI Taxonomy" id="65489"/>
    <lineage>
        <taxon>Eukaryota</taxon>
        <taxon>Viridiplantae</taxon>
        <taxon>Streptophyta</taxon>
        <taxon>Embryophyta</taxon>
        <taxon>Tracheophyta</taxon>
        <taxon>Spermatophyta</taxon>
        <taxon>Magnoliopsida</taxon>
        <taxon>Liliopsida</taxon>
        <taxon>Poales</taxon>
        <taxon>Poaceae</taxon>
        <taxon>BOP clade</taxon>
        <taxon>Oryzoideae</taxon>
        <taxon>Oryzeae</taxon>
        <taxon>Oryzinae</taxon>
        <taxon>Oryza</taxon>
    </lineage>
</organism>
<sequence length="888" mass="100659">MGSTGEPDRKRRLSSSVAPGGGAPVSPAKRLAVAPTSEDKKLDFTVLKYKNQKLSEQLEAHKFEYRALENKFAGLKEKQRTHNETLSLVNSSWEQLVADLKSRSFCKSGSPNSSPGSGHNNVQKDGTCAPIERDTLRSLVESGATESSGCLPGCHLGSDAPPLHLSTANALGDIFFPSSDLLQANEECALAALTKLPENDRSKQLQSTSSNLLSSLNNVVQALSNLQLKHKQLAEDYQNQRDSSARKRAEHRRLKEELASAASELEETNYKLAALKAQRDNTQGARIPYPTLGNKNMPEDKELISKRLVEIKRLHEERIEILNKIATFQNILMDFKSIRSSKAFQLVNDRLQKSQAELDHYQTLLEKLQVDKDKFVWQERQFNLKVDLAEIPERVSTYCESSIADLKKDIQKLRDEKNMLILKLEEASREPGRNQVITKFKALVSSIPREMGAMQSEMTKHKEASLELNSLRAEVHSLSRILSRKERDNEEASCRSARAGSDITQLQSVISDLKQTNKELKLFADMYKRESTDSREIMESRDREFLEWAHVHALKSSLDESKLEQRVKAANEAEAITQQRLATAEAEIAESGQKLGTSRKYRIMLLNIVSLRTVEVGVTSLLGDLVSLSHMLKSKQEECEAYRVEVECIGQAYEDIQAQNQQLLQQIIERDDDNTKIFMEGVKAKQTQDALHLETYSLRRNLQQESSLMDLYNQKIVSLEDQLKMWSDRVGKLQEDGWQQSVSLSNYQRKLVDVHRDAQKLMQSLDGIQANVGSSRLEVADLLIELEKERFSKKRIEDDLEVMSRKASSLRAKARESAVLEKLRHEVKEYRGILKCGICHDRQKEVVITKCYHLFCNQCIQKSLGNRQRRCPSCSLSFGANDVKPIYI</sequence>
<evidence type="ECO:0000313" key="19">
    <source>
        <dbReference type="Proteomes" id="UP000026960"/>
    </source>
</evidence>
<dbReference type="InterPro" id="IPR013083">
    <property type="entry name" value="Znf_RING/FYVE/PHD"/>
</dbReference>
<keyword evidence="6 14" id="KW-0479">Metal-binding</keyword>
<keyword evidence="19" id="KW-1185">Reference proteome</keyword>
<dbReference type="GO" id="GO:0033503">
    <property type="term" value="C:HULC complex"/>
    <property type="evidence" value="ECO:0007669"/>
    <property type="project" value="TreeGrafter"/>
</dbReference>
<evidence type="ECO:0000256" key="12">
    <source>
        <dbReference type="ARBA" id="ARBA00023242"/>
    </source>
</evidence>
<dbReference type="HOGENOM" id="CLU_002640_1_0_1"/>
<dbReference type="GO" id="GO:0006325">
    <property type="term" value="P:chromatin organization"/>
    <property type="evidence" value="ECO:0007669"/>
    <property type="project" value="UniProtKB-KW"/>
</dbReference>
<evidence type="ECO:0000259" key="17">
    <source>
        <dbReference type="PROSITE" id="PS50089"/>
    </source>
</evidence>
<dbReference type="InterPro" id="IPR013956">
    <property type="entry name" value="E3_ubiquit_lig_Bre1"/>
</dbReference>
<dbReference type="PANTHER" id="PTHR23163">
    <property type="entry name" value="RING FINGER PROTEIN-RELATED"/>
    <property type="match status" value="1"/>
</dbReference>
<dbReference type="SMART" id="SM00184">
    <property type="entry name" value="RING"/>
    <property type="match status" value="1"/>
</dbReference>
<keyword evidence="7 13" id="KW-0863">Zinc-finger</keyword>
<keyword evidence="10 14" id="KW-0156">Chromatin regulator</keyword>
<evidence type="ECO:0000256" key="13">
    <source>
        <dbReference type="PROSITE-ProRule" id="PRU00175"/>
    </source>
</evidence>
<dbReference type="InterPro" id="IPR001841">
    <property type="entry name" value="Znf_RING"/>
</dbReference>
<evidence type="ECO:0000256" key="4">
    <source>
        <dbReference type="ARBA" id="ARBA00005555"/>
    </source>
</evidence>
<feature type="coiled-coil region" evidence="15">
    <location>
        <begin position="51"/>
        <end position="78"/>
    </location>
</feature>
<evidence type="ECO:0000313" key="18">
    <source>
        <dbReference type="EnsemblPlants" id="OBART04G20830.1"/>
    </source>
</evidence>
<feature type="coiled-coil region" evidence="15">
    <location>
        <begin position="702"/>
        <end position="736"/>
    </location>
</feature>
<evidence type="ECO:0000256" key="5">
    <source>
        <dbReference type="ARBA" id="ARBA00022679"/>
    </source>
</evidence>
<dbReference type="STRING" id="65489.A0A0D3FYN3"/>
<dbReference type="Proteomes" id="UP000026960">
    <property type="component" value="Chromosome 4"/>
</dbReference>
<dbReference type="UniPathway" id="UPA00143"/>
<protein>
    <recommendedName>
        <fullName evidence="14">E3 ubiquitin protein ligase</fullName>
        <ecNumber evidence="14">2.3.2.27</ecNumber>
    </recommendedName>
</protein>
<evidence type="ECO:0000256" key="10">
    <source>
        <dbReference type="ARBA" id="ARBA00022853"/>
    </source>
</evidence>
<dbReference type="GO" id="GO:0061630">
    <property type="term" value="F:ubiquitin protein ligase activity"/>
    <property type="evidence" value="ECO:0007669"/>
    <property type="project" value="UniProtKB-EC"/>
</dbReference>
<proteinExistence type="inferred from homology"/>
<name>A0A0D3FYN3_9ORYZ</name>
<comment type="pathway">
    <text evidence="3 14">Protein modification; protein ubiquitination.</text>
</comment>
<dbReference type="GO" id="GO:0008270">
    <property type="term" value="F:zinc ion binding"/>
    <property type="evidence" value="ECO:0007669"/>
    <property type="project" value="UniProtKB-KW"/>
</dbReference>
<dbReference type="PROSITE" id="PS00518">
    <property type="entry name" value="ZF_RING_1"/>
    <property type="match status" value="1"/>
</dbReference>
<dbReference type="InterPro" id="IPR017907">
    <property type="entry name" value="Znf_RING_CS"/>
</dbReference>
<dbReference type="EnsemblPlants" id="OBART04G20830.1">
    <property type="protein sequence ID" value="OBART04G20830.1"/>
    <property type="gene ID" value="OBART04G20830"/>
</dbReference>
<dbReference type="CDD" id="cd16499">
    <property type="entry name" value="RING-HC_Bre1-like"/>
    <property type="match status" value="1"/>
</dbReference>
<keyword evidence="11 14" id="KW-0175">Coiled coil</keyword>
<evidence type="ECO:0000256" key="6">
    <source>
        <dbReference type="ARBA" id="ARBA00022723"/>
    </source>
</evidence>
<feature type="coiled-coil region" evidence="15">
    <location>
        <begin position="403"/>
        <end position="430"/>
    </location>
</feature>
<dbReference type="EC" id="2.3.2.27" evidence="14"/>
<feature type="compositionally biased region" description="Low complexity" evidence="16">
    <location>
        <begin position="108"/>
        <end position="121"/>
    </location>
</feature>
<dbReference type="SUPFAM" id="SSF57850">
    <property type="entry name" value="RING/U-box"/>
    <property type="match status" value="1"/>
</dbReference>
<keyword evidence="8 14" id="KW-0833">Ubl conjugation pathway</keyword>
<dbReference type="GO" id="GO:0005634">
    <property type="term" value="C:nucleus"/>
    <property type="evidence" value="ECO:0007669"/>
    <property type="project" value="UniProtKB-SubCell"/>
</dbReference>
<dbReference type="eggNOG" id="KOG0978">
    <property type="taxonomic scope" value="Eukaryota"/>
</dbReference>
<feature type="region of interest" description="Disordered" evidence="16">
    <location>
        <begin position="1"/>
        <end position="37"/>
    </location>
</feature>
<dbReference type="AlphaFoldDB" id="A0A0D3FYN3"/>
<dbReference type="PaxDb" id="65489-OBART04G20830.1"/>
<evidence type="ECO:0000256" key="1">
    <source>
        <dbReference type="ARBA" id="ARBA00000900"/>
    </source>
</evidence>
<keyword evidence="9 14" id="KW-0862">Zinc</keyword>
<evidence type="ECO:0000256" key="14">
    <source>
        <dbReference type="RuleBase" id="RU365038"/>
    </source>
</evidence>
<evidence type="ECO:0000256" key="8">
    <source>
        <dbReference type="ARBA" id="ARBA00022786"/>
    </source>
</evidence>
<accession>A0A0D3FYN3</accession>
<evidence type="ECO:0000256" key="16">
    <source>
        <dbReference type="SAM" id="MobiDB-lite"/>
    </source>
</evidence>
<feature type="region of interest" description="Disordered" evidence="16">
    <location>
        <begin position="107"/>
        <end position="127"/>
    </location>
</feature>
<reference evidence="18" key="1">
    <citation type="journal article" date="2009" name="Rice">
        <title>De Novo Next Generation Sequencing of Plant Genomes.</title>
        <authorList>
            <person name="Rounsley S."/>
            <person name="Marri P.R."/>
            <person name="Yu Y."/>
            <person name="He R."/>
            <person name="Sisneros N."/>
            <person name="Goicoechea J.L."/>
            <person name="Lee S.J."/>
            <person name="Angelova A."/>
            <person name="Kudrna D."/>
            <person name="Luo M."/>
            <person name="Affourtit J."/>
            <person name="Desany B."/>
            <person name="Knight J."/>
            <person name="Niazi F."/>
            <person name="Egholm M."/>
            <person name="Wing R.A."/>
        </authorList>
    </citation>
    <scope>NUCLEOTIDE SEQUENCE [LARGE SCALE GENOMIC DNA]</scope>
    <source>
        <strain evidence="18">cv. IRGC 105608</strain>
    </source>
</reference>
<evidence type="ECO:0000256" key="7">
    <source>
        <dbReference type="ARBA" id="ARBA00022771"/>
    </source>
</evidence>
<evidence type="ECO:0000256" key="3">
    <source>
        <dbReference type="ARBA" id="ARBA00004906"/>
    </source>
</evidence>
<evidence type="ECO:0000256" key="15">
    <source>
        <dbReference type="SAM" id="Coils"/>
    </source>
</evidence>